<dbReference type="SUPFAM" id="SSF51735">
    <property type="entry name" value="NAD(P)-binding Rossmann-fold domains"/>
    <property type="match status" value="1"/>
</dbReference>
<dbReference type="PANTHER" id="PTHR43245:SF13">
    <property type="entry name" value="UDP-D-APIOSE_UDP-D-XYLOSE SYNTHASE 2"/>
    <property type="match status" value="1"/>
</dbReference>
<reference evidence="2 3" key="1">
    <citation type="submission" date="2019-11" db="EMBL/GenBank/DDBJ databases">
        <title>Description of Pedobacter sp. LMG 31462T.</title>
        <authorList>
            <person name="Carlier A."/>
            <person name="Qi S."/>
            <person name="Vandamme P."/>
        </authorList>
    </citation>
    <scope>NUCLEOTIDE SEQUENCE [LARGE SCALE GENOMIC DNA]</scope>
    <source>
        <strain evidence="2 3">LMG 31462</strain>
    </source>
</reference>
<gene>
    <name evidence="2" type="ORF">GM920_13395</name>
</gene>
<evidence type="ECO:0000259" key="1">
    <source>
        <dbReference type="Pfam" id="PF01370"/>
    </source>
</evidence>
<sequence>MILLTGASGFFGRIVKERFSSEIITLGRDDKSNIICDLSQEVPVVPSVEIVIHAAGKAHLVPKTAADKEDFFNVNVKGTQHLLSGLEKLIVLPKSIVLISSVSVYGLESGINISEDMPLGAVDPYGKSKIEAEKLVQNWCLKNGVICSILRLPLLVGQNPPGNLGAMIKSIKHNYYFNIAGGTARKSMVLVEDVSDILLTVASIGGVYNLTDGNHPSFINLSEKITHLLGKGQPMNIPFWMAKTMAVFGDLLGRKSPINSKKLKKITADLTFDDSRARAKLGWNPKNAVKHLSL</sequence>
<organism evidence="2 3">
    <name type="scientific">Pedobacter gandavensis</name>
    <dbReference type="NCBI Taxonomy" id="2679963"/>
    <lineage>
        <taxon>Bacteria</taxon>
        <taxon>Pseudomonadati</taxon>
        <taxon>Bacteroidota</taxon>
        <taxon>Sphingobacteriia</taxon>
        <taxon>Sphingobacteriales</taxon>
        <taxon>Sphingobacteriaceae</taxon>
        <taxon>Pedobacter</taxon>
    </lineage>
</organism>
<dbReference type="RefSeq" id="WP_182958114.1">
    <property type="nucleotide sequence ID" value="NZ_WNXC01000004.1"/>
</dbReference>
<dbReference type="InterPro" id="IPR001509">
    <property type="entry name" value="Epimerase_deHydtase"/>
</dbReference>
<dbReference type="InterPro" id="IPR036291">
    <property type="entry name" value="NAD(P)-bd_dom_sf"/>
</dbReference>
<name>A0ABR6EXJ0_9SPHI</name>
<dbReference type="Pfam" id="PF01370">
    <property type="entry name" value="Epimerase"/>
    <property type="match status" value="1"/>
</dbReference>
<dbReference type="InterPro" id="IPR050177">
    <property type="entry name" value="Lipid_A_modif_metabolic_enz"/>
</dbReference>
<accession>A0ABR6EXJ0</accession>
<comment type="caution">
    <text evidence="2">The sequence shown here is derived from an EMBL/GenBank/DDBJ whole genome shotgun (WGS) entry which is preliminary data.</text>
</comment>
<proteinExistence type="predicted"/>
<dbReference type="Gene3D" id="3.40.50.720">
    <property type="entry name" value="NAD(P)-binding Rossmann-like Domain"/>
    <property type="match status" value="1"/>
</dbReference>
<dbReference type="Proteomes" id="UP000636110">
    <property type="component" value="Unassembled WGS sequence"/>
</dbReference>
<evidence type="ECO:0000313" key="2">
    <source>
        <dbReference type="EMBL" id="MBB2149891.1"/>
    </source>
</evidence>
<protein>
    <submittedName>
        <fullName evidence="2">NAD-dependent epimerase/dehydratase family protein</fullName>
    </submittedName>
</protein>
<dbReference type="PANTHER" id="PTHR43245">
    <property type="entry name" value="BIFUNCTIONAL POLYMYXIN RESISTANCE PROTEIN ARNA"/>
    <property type="match status" value="1"/>
</dbReference>
<evidence type="ECO:0000313" key="3">
    <source>
        <dbReference type="Proteomes" id="UP000636110"/>
    </source>
</evidence>
<feature type="domain" description="NAD-dependent epimerase/dehydratase" evidence="1">
    <location>
        <begin position="2"/>
        <end position="203"/>
    </location>
</feature>
<dbReference type="EMBL" id="WNXC01000004">
    <property type="protein sequence ID" value="MBB2149891.1"/>
    <property type="molecule type" value="Genomic_DNA"/>
</dbReference>
<keyword evidence="3" id="KW-1185">Reference proteome</keyword>